<dbReference type="Proteomes" id="UP001067235">
    <property type="component" value="Unassembled WGS sequence"/>
</dbReference>
<protein>
    <submittedName>
        <fullName evidence="10">Acyl-CoA dehydrogenase family protein</fullName>
    </submittedName>
</protein>
<evidence type="ECO:0000259" key="9">
    <source>
        <dbReference type="Pfam" id="PF02771"/>
    </source>
</evidence>
<dbReference type="PANTHER" id="PTHR43884">
    <property type="entry name" value="ACYL-COA DEHYDROGENASE"/>
    <property type="match status" value="1"/>
</dbReference>
<dbReference type="InterPro" id="IPR009100">
    <property type="entry name" value="AcylCoA_DH/oxidase_NM_dom_sf"/>
</dbReference>
<feature type="domain" description="Acyl-CoA dehydrogenase/oxidase C-terminal" evidence="7">
    <location>
        <begin position="231"/>
        <end position="379"/>
    </location>
</feature>
<evidence type="ECO:0000256" key="1">
    <source>
        <dbReference type="ARBA" id="ARBA00001974"/>
    </source>
</evidence>
<sequence length="381" mass="41618">MSFDRTLFEPEHGAFRDSVRGFLEKEAVPHTARWEAEGLVDRSFWKLAAAQGLVGFNAPEVLGGGGLRDFRFNAVLNEEVVRTGTVGDGFSLTNDIVLPYFLDIADAEQQQRWVPGIVKGDSVIAIAMSEPGTGSDLRAIKTTARRVGDGWRLSGSKIFITSGIQADLVIVAARIPDEDGGGFGLFVVEAGQDGFERGRKLDKVGRKAQDTAELFFNDVHVSSGNVLGTPGEGLHYMMKNLAQERLSMSVVAVASAEYAVDLAVEYGKERTAFGKPIGSFQANKFALAELSTKVSIARVFVDRCIEVHNAGDLSPADAAGAKFWTTELEFEALDRCLQLFGGYGYMDEFEVSRRWRDARVQRIYGGTNEIMREIVGRSLGL</sequence>
<dbReference type="EMBL" id="JAPWIE010000001">
    <property type="protein sequence ID" value="MCZ4548471.1"/>
    <property type="molecule type" value="Genomic_DNA"/>
</dbReference>
<reference evidence="10" key="1">
    <citation type="submission" date="2022-12" db="EMBL/GenBank/DDBJ databases">
        <authorList>
            <person name="Krivoruchko A.V."/>
            <person name="Elkin A."/>
        </authorList>
    </citation>
    <scope>NUCLEOTIDE SEQUENCE</scope>
    <source>
        <strain evidence="10">IEGM 1388</strain>
    </source>
</reference>
<dbReference type="InterPro" id="IPR006091">
    <property type="entry name" value="Acyl-CoA_Oxase/DH_mid-dom"/>
</dbReference>
<dbReference type="InterPro" id="IPR006089">
    <property type="entry name" value="Acyl-CoA_DH_CS"/>
</dbReference>
<dbReference type="Pfam" id="PF02770">
    <property type="entry name" value="Acyl-CoA_dh_M"/>
    <property type="match status" value="1"/>
</dbReference>
<evidence type="ECO:0000313" key="11">
    <source>
        <dbReference type="Proteomes" id="UP001067235"/>
    </source>
</evidence>
<dbReference type="Gene3D" id="2.40.110.10">
    <property type="entry name" value="Butyryl-CoA Dehydrogenase, subunit A, domain 2"/>
    <property type="match status" value="1"/>
</dbReference>
<feature type="domain" description="Acyl-CoA dehydrogenase/oxidase N-terminal" evidence="9">
    <location>
        <begin position="10"/>
        <end position="121"/>
    </location>
</feature>
<comment type="similarity">
    <text evidence="2 6">Belongs to the acyl-CoA dehydrogenase family.</text>
</comment>
<dbReference type="SUPFAM" id="SSF56645">
    <property type="entry name" value="Acyl-CoA dehydrogenase NM domain-like"/>
    <property type="match status" value="1"/>
</dbReference>
<comment type="cofactor">
    <cofactor evidence="1 6">
        <name>FAD</name>
        <dbReference type="ChEBI" id="CHEBI:57692"/>
    </cofactor>
</comment>
<dbReference type="Pfam" id="PF02771">
    <property type="entry name" value="Acyl-CoA_dh_N"/>
    <property type="match status" value="1"/>
</dbReference>
<evidence type="ECO:0000256" key="3">
    <source>
        <dbReference type="ARBA" id="ARBA00022630"/>
    </source>
</evidence>
<dbReference type="Pfam" id="PF00441">
    <property type="entry name" value="Acyl-CoA_dh_1"/>
    <property type="match status" value="1"/>
</dbReference>
<evidence type="ECO:0000256" key="4">
    <source>
        <dbReference type="ARBA" id="ARBA00022827"/>
    </source>
</evidence>
<dbReference type="InterPro" id="IPR037069">
    <property type="entry name" value="AcylCoA_DH/ox_N_sf"/>
</dbReference>
<dbReference type="Gene3D" id="1.10.540.10">
    <property type="entry name" value="Acyl-CoA dehydrogenase/oxidase, N-terminal domain"/>
    <property type="match status" value="1"/>
</dbReference>
<evidence type="ECO:0000313" key="10">
    <source>
        <dbReference type="EMBL" id="MCZ4548471.1"/>
    </source>
</evidence>
<dbReference type="InterPro" id="IPR046373">
    <property type="entry name" value="Acyl-CoA_Oxase/DH_mid-dom_sf"/>
</dbReference>
<evidence type="ECO:0000259" key="8">
    <source>
        <dbReference type="Pfam" id="PF02770"/>
    </source>
</evidence>
<dbReference type="PANTHER" id="PTHR43884:SF20">
    <property type="entry name" value="ACYL-COA DEHYDROGENASE FADE28"/>
    <property type="match status" value="1"/>
</dbReference>
<name>A0ABT4MR00_GORRU</name>
<dbReference type="InterPro" id="IPR009075">
    <property type="entry name" value="AcylCo_DH/oxidase_C"/>
</dbReference>
<keyword evidence="3 6" id="KW-0285">Flavoprotein</keyword>
<dbReference type="InterPro" id="IPR013786">
    <property type="entry name" value="AcylCoA_DH/ox_N"/>
</dbReference>
<dbReference type="InterPro" id="IPR036250">
    <property type="entry name" value="AcylCo_DH-like_C"/>
</dbReference>
<dbReference type="RefSeq" id="WP_301568919.1">
    <property type="nucleotide sequence ID" value="NZ_JAPWIE010000001.1"/>
</dbReference>
<feature type="domain" description="Acyl-CoA oxidase/dehydrogenase middle" evidence="8">
    <location>
        <begin position="125"/>
        <end position="219"/>
    </location>
</feature>
<evidence type="ECO:0000256" key="2">
    <source>
        <dbReference type="ARBA" id="ARBA00009347"/>
    </source>
</evidence>
<organism evidence="10 11">
    <name type="scientific">Gordonia rubripertincta</name>
    <name type="common">Rhodococcus corallinus</name>
    <dbReference type="NCBI Taxonomy" id="36822"/>
    <lineage>
        <taxon>Bacteria</taxon>
        <taxon>Bacillati</taxon>
        <taxon>Actinomycetota</taxon>
        <taxon>Actinomycetes</taxon>
        <taxon>Mycobacteriales</taxon>
        <taxon>Gordoniaceae</taxon>
        <taxon>Gordonia</taxon>
    </lineage>
</organism>
<keyword evidence="11" id="KW-1185">Reference proteome</keyword>
<keyword evidence="4 6" id="KW-0274">FAD</keyword>
<evidence type="ECO:0000256" key="5">
    <source>
        <dbReference type="ARBA" id="ARBA00023002"/>
    </source>
</evidence>
<comment type="caution">
    <text evidence="10">The sequence shown here is derived from an EMBL/GenBank/DDBJ whole genome shotgun (WGS) entry which is preliminary data.</text>
</comment>
<dbReference type="Gene3D" id="1.20.140.10">
    <property type="entry name" value="Butyryl-CoA Dehydrogenase, subunit A, domain 3"/>
    <property type="match status" value="1"/>
</dbReference>
<gene>
    <name evidence="10" type="ORF">O4213_00655</name>
</gene>
<dbReference type="PROSITE" id="PS00073">
    <property type="entry name" value="ACYL_COA_DH_2"/>
    <property type="match status" value="1"/>
</dbReference>
<keyword evidence="5 6" id="KW-0560">Oxidoreductase</keyword>
<dbReference type="SUPFAM" id="SSF47203">
    <property type="entry name" value="Acyl-CoA dehydrogenase C-terminal domain-like"/>
    <property type="match status" value="1"/>
</dbReference>
<accession>A0ABT4MR00</accession>
<evidence type="ECO:0000259" key="7">
    <source>
        <dbReference type="Pfam" id="PF00441"/>
    </source>
</evidence>
<evidence type="ECO:0000256" key="6">
    <source>
        <dbReference type="RuleBase" id="RU362125"/>
    </source>
</evidence>
<proteinExistence type="inferred from homology"/>